<reference evidence="2" key="1">
    <citation type="submission" date="2011-11" db="EMBL/GenBank/DDBJ databases">
        <title>Complete sequence of Paenibacillus terrae HPL-003.</title>
        <authorList>
            <person name="Shin S.H."/>
            <person name="Kim S."/>
            <person name="Kim J.Y."/>
        </authorList>
    </citation>
    <scope>NUCLEOTIDE SEQUENCE [LARGE SCALE GENOMIC DNA]</scope>
    <source>
        <strain evidence="2">HPL-003</strain>
    </source>
</reference>
<dbReference type="HOGENOM" id="CLU_838562_0_0_9"/>
<accession>G7W0V8</accession>
<evidence type="ECO:0000313" key="1">
    <source>
        <dbReference type="EMBL" id="AET60285.1"/>
    </source>
</evidence>
<reference evidence="1 2" key="3">
    <citation type="journal article" date="2012" name="J. Bacteriol.">
        <title>Genome Sequence of Paenibacillus terrae HPL-003, a Xylanase-Producing Bacterium Isolated from Soil Found in Forest Residue.</title>
        <authorList>
            <person name="Shin S.H."/>
            <person name="Kim S."/>
            <person name="Kim J.Y."/>
            <person name="Song H.Y."/>
            <person name="Cho S.J."/>
            <person name="Kim D.R."/>
            <person name="Lee K.I."/>
            <person name="Lim H.K."/>
            <person name="Park N.J."/>
            <person name="Hwang I.T."/>
            <person name="Yang K.S."/>
        </authorList>
    </citation>
    <scope>NUCLEOTIDE SEQUENCE [LARGE SCALE GENOMIC DNA]</scope>
    <source>
        <strain evidence="1 2">HPL-003</strain>
    </source>
</reference>
<dbReference type="KEGG" id="pta:HPL003_17705"/>
<evidence type="ECO:0000313" key="2">
    <source>
        <dbReference type="Proteomes" id="UP000005876"/>
    </source>
</evidence>
<dbReference type="Proteomes" id="UP000005876">
    <property type="component" value="Chromosome"/>
</dbReference>
<dbReference type="EMBL" id="CP003107">
    <property type="protein sequence ID" value="AET60285.1"/>
    <property type="molecule type" value="Genomic_DNA"/>
</dbReference>
<dbReference type="eggNOG" id="ENOG5033R24">
    <property type="taxonomic scope" value="Bacteria"/>
</dbReference>
<dbReference type="STRING" id="985665.HPL003_17705"/>
<reference key="2">
    <citation type="submission" date="2011-11" db="EMBL/GenBank/DDBJ databases">
        <authorList>
            <person name="Shin S.H."/>
            <person name="Kim S."/>
            <person name="Kim J.Y."/>
        </authorList>
    </citation>
    <scope>NUCLEOTIDE SEQUENCE</scope>
    <source>
        <strain>HPL-003</strain>
    </source>
</reference>
<organism evidence="1 2">
    <name type="scientific">Paenibacillus terrae (strain HPL-003)</name>
    <dbReference type="NCBI Taxonomy" id="985665"/>
    <lineage>
        <taxon>Bacteria</taxon>
        <taxon>Bacillati</taxon>
        <taxon>Bacillota</taxon>
        <taxon>Bacilli</taxon>
        <taxon>Bacillales</taxon>
        <taxon>Paenibacillaceae</taxon>
        <taxon>Paenibacillus</taxon>
    </lineage>
</organism>
<protein>
    <submittedName>
        <fullName evidence="1">Uncharacterized protein</fullName>
    </submittedName>
</protein>
<name>G7W0V8_PAETH</name>
<sequence length="305" mass="34978">MANLSRILKQQFVEAGHEEDLNHLASEFAFTKSSCGLIIEKPLTPFAEEINSPEKLIKLLVERKLIPHNFRGLVNWQTDYDDKVRICGFYQEGDTVFINTVQRRYTKIKNGWNGTTTSAYADFIPVAIHFDNCLLEFRTTTTYFANVKSFIMELLLYEGDFKYETLTKLTNKDANRIKALLQAGFSSEEIAIPSTVGTFKWTSSKGKYDLENDLLIAKFKQFLRDNSLPSDDRMVVTVHLEEYEDEVTKVKFPVTFNINIKSGSIKFNSVVTQGVIDHVVDAIIKVTYIEKLLELEEQEVKETVI</sequence>
<proteinExistence type="predicted"/>
<gene>
    <name evidence="1" type="ordered locus">HPL003_17705</name>
</gene>
<dbReference type="AlphaFoldDB" id="G7W0V8"/>